<dbReference type="InterPro" id="IPR027417">
    <property type="entry name" value="P-loop_NTPase"/>
</dbReference>
<evidence type="ECO:0000256" key="5">
    <source>
        <dbReference type="HAMAP-Rule" id="MF_00376"/>
    </source>
</evidence>
<sequence>MQKPIIIGITGGIGGGKSTFSEFLRECGELVFDTDLEAKNIQDIDSKTIFEIKNLFGEKIYTEKGLDRVTVAKIVFNDKKKLYELNEIIHPKVKNRFKEWVKKHSDRKYLFMECAILYEAGFDAFVDKVVVVTAPEDIRIRRVILRDGLDEKQVRERIKNQIPDEEKITKANWVVNTDNCRKNIECVKDFLEMINS</sequence>
<evidence type="ECO:0000256" key="2">
    <source>
        <dbReference type="ARBA" id="ARBA00022741"/>
    </source>
</evidence>
<keyword evidence="2 5" id="KW-0547">Nucleotide-binding</keyword>
<comment type="similarity">
    <text evidence="1 5">Belongs to the CoaE family.</text>
</comment>
<feature type="binding site" evidence="5">
    <location>
        <begin position="14"/>
        <end position="19"/>
    </location>
    <ligand>
        <name>ATP</name>
        <dbReference type="ChEBI" id="CHEBI:30616"/>
    </ligand>
</feature>
<comment type="catalytic activity">
    <reaction evidence="5">
        <text>3'-dephospho-CoA + ATP = ADP + CoA + H(+)</text>
        <dbReference type="Rhea" id="RHEA:18245"/>
        <dbReference type="ChEBI" id="CHEBI:15378"/>
        <dbReference type="ChEBI" id="CHEBI:30616"/>
        <dbReference type="ChEBI" id="CHEBI:57287"/>
        <dbReference type="ChEBI" id="CHEBI:57328"/>
        <dbReference type="ChEBI" id="CHEBI:456216"/>
        <dbReference type="EC" id="2.7.1.24"/>
    </reaction>
</comment>
<keyword evidence="4 5" id="KW-0173">Coenzyme A biosynthesis</keyword>
<comment type="function">
    <text evidence="5">Catalyzes the phosphorylation of the 3'-hydroxyl group of dephosphocoenzyme A to form coenzyme A.</text>
</comment>
<comment type="subcellular location">
    <subcellularLocation>
        <location evidence="5">Cytoplasm</location>
    </subcellularLocation>
</comment>
<dbReference type="GO" id="GO:0015937">
    <property type="term" value="P:coenzyme A biosynthetic process"/>
    <property type="evidence" value="ECO:0007669"/>
    <property type="project" value="UniProtKB-UniRule"/>
</dbReference>
<name>A0A653A5G9_9BACT</name>
<dbReference type="PROSITE" id="PS51219">
    <property type="entry name" value="DPCK"/>
    <property type="match status" value="1"/>
</dbReference>
<evidence type="ECO:0000256" key="1">
    <source>
        <dbReference type="ARBA" id="ARBA00009018"/>
    </source>
</evidence>
<organism evidence="7">
    <name type="scientific">uncultured Paludibacter sp</name>
    <dbReference type="NCBI Taxonomy" id="497635"/>
    <lineage>
        <taxon>Bacteria</taxon>
        <taxon>Pseudomonadati</taxon>
        <taxon>Bacteroidota</taxon>
        <taxon>Bacteroidia</taxon>
        <taxon>Bacteroidales</taxon>
        <taxon>Paludibacteraceae</taxon>
        <taxon>Paludibacter</taxon>
        <taxon>environmental samples</taxon>
    </lineage>
</organism>
<dbReference type="PANTHER" id="PTHR10695">
    <property type="entry name" value="DEPHOSPHO-COA KINASE-RELATED"/>
    <property type="match status" value="1"/>
</dbReference>
<dbReference type="GO" id="GO:0005737">
    <property type="term" value="C:cytoplasm"/>
    <property type="evidence" value="ECO:0007669"/>
    <property type="project" value="UniProtKB-SubCell"/>
</dbReference>
<gene>
    <name evidence="5 7" type="primary">coaE</name>
    <name evidence="7" type="ORF">TRIP_D120018</name>
</gene>
<dbReference type="HAMAP" id="MF_00376">
    <property type="entry name" value="Dephospho_CoA_kinase"/>
    <property type="match status" value="1"/>
</dbReference>
<dbReference type="AlphaFoldDB" id="A0A653A5G9"/>
<keyword evidence="5" id="KW-0963">Cytoplasm</keyword>
<dbReference type="GO" id="GO:0005524">
    <property type="term" value="F:ATP binding"/>
    <property type="evidence" value="ECO:0007669"/>
    <property type="project" value="UniProtKB-UniRule"/>
</dbReference>
<evidence type="ECO:0000313" key="7">
    <source>
        <dbReference type="EMBL" id="VBB43309.1"/>
    </source>
</evidence>
<dbReference type="InterPro" id="IPR001977">
    <property type="entry name" value="Depp_CoAkinase"/>
</dbReference>
<dbReference type="SUPFAM" id="SSF52540">
    <property type="entry name" value="P-loop containing nucleoside triphosphate hydrolases"/>
    <property type="match status" value="1"/>
</dbReference>
<evidence type="ECO:0000256" key="6">
    <source>
        <dbReference type="NCBIfam" id="TIGR00152"/>
    </source>
</evidence>
<comment type="pathway">
    <text evidence="5">Cofactor biosynthesis; coenzyme A biosynthesis; CoA from (R)-pantothenate: step 5/5.</text>
</comment>
<dbReference type="EC" id="2.7.1.24" evidence="5 6"/>
<dbReference type="Pfam" id="PF01121">
    <property type="entry name" value="CoaE"/>
    <property type="match status" value="1"/>
</dbReference>
<protein>
    <recommendedName>
        <fullName evidence="5 6">Dephospho-CoA kinase</fullName>
        <ecNumber evidence="5 6">2.7.1.24</ecNumber>
    </recommendedName>
    <alternativeName>
        <fullName evidence="5">Dephosphocoenzyme A kinase</fullName>
    </alternativeName>
</protein>
<reference evidence="7" key="1">
    <citation type="submission" date="2018-07" db="EMBL/GenBank/DDBJ databases">
        <authorList>
            <consortium name="Genoscope - CEA"/>
            <person name="William W."/>
        </authorList>
    </citation>
    <scope>NUCLEOTIDE SEQUENCE</scope>
    <source>
        <strain evidence="7">IK1</strain>
    </source>
</reference>
<dbReference type="EMBL" id="UPXZ01000004">
    <property type="protein sequence ID" value="VBB43309.1"/>
    <property type="molecule type" value="Genomic_DNA"/>
</dbReference>
<keyword evidence="5 7" id="KW-0808">Transferase</keyword>
<evidence type="ECO:0000256" key="3">
    <source>
        <dbReference type="ARBA" id="ARBA00022840"/>
    </source>
</evidence>
<dbReference type="PANTHER" id="PTHR10695:SF46">
    <property type="entry name" value="BIFUNCTIONAL COENZYME A SYNTHASE-RELATED"/>
    <property type="match status" value="1"/>
</dbReference>
<dbReference type="Gene3D" id="3.40.50.300">
    <property type="entry name" value="P-loop containing nucleotide triphosphate hydrolases"/>
    <property type="match status" value="1"/>
</dbReference>
<dbReference type="CDD" id="cd02022">
    <property type="entry name" value="DPCK"/>
    <property type="match status" value="1"/>
</dbReference>
<dbReference type="UniPathway" id="UPA00241">
    <property type="reaction ID" value="UER00356"/>
</dbReference>
<proteinExistence type="inferred from homology"/>
<keyword evidence="3 5" id="KW-0067">ATP-binding</keyword>
<keyword evidence="5 7" id="KW-0418">Kinase</keyword>
<accession>A0A653A5G9</accession>
<evidence type="ECO:0000256" key="4">
    <source>
        <dbReference type="ARBA" id="ARBA00022993"/>
    </source>
</evidence>
<dbReference type="GO" id="GO:0004140">
    <property type="term" value="F:dephospho-CoA kinase activity"/>
    <property type="evidence" value="ECO:0007669"/>
    <property type="project" value="UniProtKB-UniRule"/>
</dbReference>
<dbReference type="NCBIfam" id="TIGR00152">
    <property type="entry name" value="dephospho-CoA kinase"/>
    <property type="match status" value="1"/>
</dbReference>